<evidence type="ECO:0000313" key="2">
    <source>
        <dbReference type="Proteomes" id="UP000190037"/>
    </source>
</evidence>
<reference evidence="1 2" key="1">
    <citation type="submission" date="2017-03" db="EMBL/GenBank/DDBJ databases">
        <title>Draft genome sequence of Streptomyces scabrisporus NF3, endophyte isolated from Amphipterygium adstringens.</title>
        <authorList>
            <person name="Vazquez M."/>
            <person name="Ceapa C.D."/>
            <person name="Rodriguez Luna D."/>
            <person name="Sanchez Esquivel S."/>
        </authorList>
    </citation>
    <scope>NUCLEOTIDE SEQUENCE [LARGE SCALE GENOMIC DNA]</scope>
    <source>
        <strain evidence="1 2">NF3</strain>
    </source>
</reference>
<dbReference type="Proteomes" id="UP000190037">
    <property type="component" value="Unassembled WGS sequence"/>
</dbReference>
<dbReference type="AlphaFoldDB" id="A0A1T3NUA3"/>
<protein>
    <submittedName>
        <fullName evidence="1">Uncharacterized protein</fullName>
    </submittedName>
</protein>
<gene>
    <name evidence="1" type="ORF">B4N89_05185</name>
</gene>
<name>A0A1T3NUA3_9ACTN</name>
<keyword evidence="2" id="KW-1185">Reference proteome</keyword>
<dbReference type="OrthoDB" id="4043793at2"/>
<organism evidence="1 2">
    <name type="scientific">Embleya scabrispora</name>
    <dbReference type="NCBI Taxonomy" id="159449"/>
    <lineage>
        <taxon>Bacteria</taxon>
        <taxon>Bacillati</taxon>
        <taxon>Actinomycetota</taxon>
        <taxon>Actinomycetes</taxon>
        <taxon>Kitasatosporales</taxon>
        <taxon>Streptomycetaceae</taxon>
        <taxon>Embleya</taxon>
    </lineage>
</organism>
<sequence>MKILPQDTIVDVSAYRTEYVDGRLHAVGDELVDALVKLVAEGHGVAVCRGVARTLAGHGLDVHDEHHAAVARDYLESLFRAFGERVDVAAFSPVTIGYDRIAGMDVDGFNKNRHFTPNDDHTTAREFLTTKCVHFDAATPLIANIYGPNLNIVGGLPVICDTRAYLRDAGVSPADLIELMPHSFNVAVKEEHAERILADYAAAADVDLDADLVMIVLFNEVDGGLAHAGSAPRPVDAQQPSRRPIRHLEYQFPDADELAKWYAHYRLEVPAPGLEVPDEAAHERYHRGVEAVGADGGNPR</sequence>
<comment type="caution">
    <text evidence="1">The sequence shown here is derived from an EMBL/GenBank/DDBJ whole genome shotgun (WGS) entry which is preliminary data.</text>
</comment>
<evidence type="ECO:0000313" key="1">
    <source>
        <dbReference type="EMBL" id="OPC80419.1"/>
    </source>
</evidence>
<accession>A0A1T3NUA3</accession>
<dbReference type="EMBL" id="MWQN01000001">
    <property type="protein sequence ID" value="OPC80419.1"/>
    <property type="molecule type" value="Genomic_DNA"/>
</dbReference>
<proteinExistence type="predicted"/>
<dbReference type="STRING" id="159449.B4N89_05185"/>
<dbReference type="RefSeq" id="WP_078974678.1">
    <property type="nucleotide sequence ID" value="NZ_MWQN01000001.1"/>
</dbReference>